<evidence type="ECO:0000256" key="6">
    <source>
        <dbReference type="ARBA" id="ARBA00023136"/>
    </source>
</evidence>
<keyword evidence="5 8" id="KW-1133">Transmembrane helix</keyword>
<feature type="transmembrane region" description="Helical" evidence="8">
    <location>
        <begin position="5"/>
        <end position="23"/>
    </location>
</feature>
<evidence type="ECO:0000313" key="9">
    <source>
        <dbReference type="EMBL" id="GAA3721435.1"/>
    </source>
</evidence>
<keyword evidence="4 8" id="KW-0812">Transmembrane</keyword>
<evidence type="ECO:0000256" key="4">
    <source>
        <dbReference type="ARBA" id="ARBA00022692"/>
    </source>
</evidence>
<feature type="transmembrane region" description="Helical" evidence="8">
    <location>
        <begin position="43"/>
        <end position="76"/>
    </location>
</feature>
<dbReference type="PRINTS" id="PR00173">
    <property type="entry name" value="EDTRNSPORT"/>
</dbReference>
<keyword evidence="10" id="KW-1185">Reference proteome</keyword>
<evidence type="ECO:0000256" key="8">
    <source>
        <dbReference type="SAM" id="Phobius"/>
    </source>
</evidence>
<dbReference type="EMBL" id="BAABBF010000009">
    <property type="protein sequence ID" value="GAA3721435.1"/>
    <property type="molecule type" value="Genomic_DNA"/>
</dbReference>
<dbReference type="InterPro" id="IPR001991">
    <property type="entry name" value="Na-dicarboxylate_symporter"/>
</dbReference>
<accession>A0ABP7EQL9</accession>
<evidence type="ECO:0000313" key="10">
    <source>
        <dbReference type="Proteomes" id="UP001500523"/>
    </source>
</evidence>
<dbReference type="PANTHER" id="PTHR42865">
    <property type="entry name" value="PROTON/GLUTAMATE-ASPARTATE SYMPORTER"/>
    <property type="match status" value="1"/>
</dbReference>
<keyword evidence="3" id="KW-1003">Cell membrane</keyword>
<evidence type="ECO:0000256" key="2">
    <source>
        <dbReference type="ARBA" id="ARBA00022448"/>
    </source>
</evidence>
<name>A0ABP7EQL9_9SPHN</name>
<dbReference type="Pfam" id="PF00375">
    <property type="entry name" value="SDF"/>
    <property type="match status" value="1"/>
</dbReference>
<feature type="transmembrane region" description="Helical" evidence="8">
    <location>
        <begin position="88"/>
        <end position="110"/>
    </location>
</feature>
<keyword evidence="6 8" id="KW-0472">Membrane</keyword>
<evidence type="ECO:0000256" key="1">
    <source>
        <dbReference type="ARBA" id="ARBA00004651"/>
    </source>
</evidence>
<dbReference type="PANTHER" id="PTHR42865:SF7">
    <property type="entry name" value="PROTON_GLUTAMATE-ASPARTATE SYMPORTER"/>
    <property type="match status" value="1"/>
</dbReference>
<dbReference type="RefSeq" id="WP_344694399.1">
    <property type="nucleotide sequence ID" value="NZ_BAABBF010000009.1"/>
</dbReference>
<feature type="transmembrane region" description="Helical" evidence="8">
    <location>
        <begin position="187"/>
        <end position="212"/>
    </location>
</feature>
<feature type="region of interest" description="Disordered" evidence="7">
    <location>
        <begin position="411"/>
        <end position="455"/>
    </location>
</feature>
<keyword evidence="2" id="KW-0813">Transport</keyword>
<evidence type="ECO:0000256" key="3">
    <source>
        <dbReference type="ARBA" id="ARBA00022475"/>
    </source>
</evidence>
<feature type="transmembrane region" description="Helical" evidence="8">
    <location>
        <begin position="232"/>
        <end position="252"/>
    </location>
</feature>
<dbReference type="InterPro" id="IPR036458">
    <property type="entry name" value="Na:dicarbo_symporter_sf"/>
</dbReference>
<gene>
    <name evidence="9" type="ORF">GCM10022268_32080</name>
</gene>
<proteinExistence type="predicted"/>
<dbReference type="SUPFAM" id="SSF118215">
    <property type="entry name" value="Proton glutamate symport protein"/>
    <property type="match status" value="1"/>
</dbReference>
<comment type="subcellular location">
    <subcellularLocation>
        <location evidence="1">Cell membrane</location>
        <topology evidence="1">Multi-pass membrane protein</topology>
    </subcellularLocation>
</comment>
<evidence type="ECO:0000256" key="5">
    <source>
        <dbReference type="ARBA" id="ARBA00022989"/>
    </source>
</evidence>
<organism evidence="9 10">
    <name type="scientific">Sphingomonas cynarae</name>
    <dbReference type="NCBI Taxonomy" id="930197"/>
    <lineage>
        <taxon>Bacteria</taxon>
        <taxon>Pseudomonadati</taxon>
        <taxon>Pseudomonadota</taxon>
        <taxon>Alphaproteobacteria</taxon>
        <taxon>Sphingomonadales</taxon>
        <taxon>Sphingomonadaceae</taxon>
        <taxon>Sphingomonas</taxon>
    </lineage>
</organism>
<dbReference type="Proteomes" id="UP001500523">
    <property type="component" value="Unassembled WGS sequence"/>
</dbReference>
<evidence type="ECO:0000256" key="7">
    <source>
        <dbReference type="SAM" id="MobiDB-lite"/>
    </source>
</evidence>
<feature type="compositionally biased region" description="Low complexity" evidence="7">
    <location>
        <begin position="444"/>
        <end position="455"/>
    </location>
</feature>
<sequence>MAKRLTYWIIAALVAGLVVGWAINSSIDDGTPAAAARLETIAGYFSILTTLFLRLIKMIIAPLVFSTLVVGIAHMGDTAALGRVGMKSLAWFVSASLLSLTLGLILVNLLQPGVGLALAIPAATADSGVARTAFDLKNFISHIVPASGIEAMATNEILQIVVFSLFVGVAITAVGEKAAPLVRGIEGLVAVMLQITNYVMRFAPVAVFAAVASTLAERGPGVLGDLAYFMGSFYLGLGVLWLTLIAIAFAIIGPRTRLLIRYVRDPLILAFSTASSEAAYPRTLEALDKFGVPPRIASFVLPLGYSFNLDGSMMYMTFASLFIAQAYGVDLSLGEQITMLLVLMVTSKGIAGVPRASLVVIAGTLSMFKIPEAGLLLILAVDHFLDMGRSATNVVGNVIAASVVAKWEGGLDPREDPDVSTTPAPSGHGPAVAVDSFDDVRPGQTAAQSQHQSSS</sequence>
<dbReference type="Gene3D" id="1.10.3860.10">
    <property type="entry name" value="Sodium:dicarboxylate symporter"/>
    <property type="match status" value="1"/>
</dbReference>
<comment type="caution">
    <text evidence="9">The sequence shown here is derived from an EMBL/GenBank/DDBJ whole genome shotgun (WGS) entry which is preliminary data.</text>
</comment>
<protein>
    <submittedName>
        <fullName evidence="9">Dicarboxylate/amino acid:cation symporter</fullName>
    </submittedName>
</protein>
<reference evidence="10" key="1">
    <citation type="journal article" date="2019" name="Int. J. Syst. Evol. Microbiol.">
        <title>The Global Catalogue of Microorganisms (GCM) 10K type strain sequencing project: providing services to taxonomists for standard genome sequencing and annotation.</title>
        <authorList>
            <consortium name="The Broad Institute Genomics Platform"/>
            <consortium name="The Broad Institute Genome Sequencing Center for Infectious Disease"/>
            <person name="Wu L."/>
            <person name="Ma J."/>
        </authorList>
    </citation>
    <scope>NUCLEOTIDE SEQUENCE [LARGE SCALE GENOMIC DNA]</scope>
    <source>
        <strain evidence="10">JCM 17498</strain>
    </source>
</reference>